<gene>
    <name evidence="3" type="ORF">M9Y10_006060</name>
</gene>
<dbReference type="Proteomes" id="UP001470230">
    <property type="component" value="Unassembled WGS sequence"/>
</dbReference>
<accession>A0ABR2JD69</accession>
<feature type="region of interest" description="Disordered" evidence="2">
    <location>
        <begin position="33"/>
        <end position="90"/>
    </location>
</feature>
<dbReference type="Gene3D" id="1.10.287.950">
    <property type="entry name" value="Methyl-accepting chemotaxis protein"/>
    <property type="match status" value="1"/>
</dbReference>
<evidence type="ECO:0000256" key="1">
    <source>
        <dbReference type="SAM" id="Coils"/>
    </source>
</evidence>
<evidence type="ECO:0000256" key="2">
    <source>
        <dbReference type="SAM" id="MobiDB-lite"/>
    </source>
</evidence>
<dbReference type="EMBL" id="JAPFFF010000012">
    <property type="protein sequence ID" value="KAK8875885.1"/>
    <property type="molecule type" value="Genomic_DNA"/>
</dbReference>
<feature type="coiled-coil region" evidence="1">
    <location>
        <begin position="143"/>
        <end position="230"/>
    </location>
</feature>
<reference evidence="3 4" key="1">
    <citation type="submission" date="2024-04" db="EMBL/GenBank/DDBJ databases">
        <title>Tritrichomonas musculus Genome.</title>
        <authorList>
            <person name="Alves-Ferreira E."/>
            <person name="Grigg M."/>
            <person name="Lorenzi H."/>
            <person name="Galac M."/>
        </authorList>
    </citation>
    <scope>NUCLEOTIDE SEQUENCE [LARGE SCALE GENOMIC DNA]</scope>
    <source>
        <strain evidence="3 4">EAF2021</strain>
    </source>
</reference>
<feature type="compositionally biased region" description="Polar residues" evidence="2">
    <location>
        <begin position="33"/>
        <end position="63"/>
    </location>
</feature>
<evidence type="ECO:0000313" key="4">
    <source>
        <dbReference type="Proteomes" id="UP001470230"/>
    </source>
</evidence>
<protein>
    <submittedName>
        <fullName evidence="3">Uncharacterized protein</fullName>
    </submittedName>
</protein>
<comment type="caution">
    <text evidence="3">The sequence shown here is derived from an EMBL/GenBank/DDBJ whole genome shotgun (WGS) entry which is preliminary data.</text>
</comment>
<feature type="compositionally biased region" description="Basic and acidic residues" evidence="2">
    <location>
        <begin position="64"/>
        <end position="81"/>
    </location>
</feature>
<evidence type="ECO:0000313" key="3">
    <source>
        <dbReference type="EMBL" id="KAK8875885.1"/>
    </source>
</evidence>
<name>A0ABR2JD69_9EUKA</name>
<proteinExistence type="predicted"/>
<sequence length="234" mass="26871">MHNSTVRSDKPFLSIGTPRGVALTSLDKYLSASQNNDENATQNSTIQVQNTEDSIETISSLQREQSRLSEELNAERRRSESLKATFSKSLSKAASEQREKLLILKQILESEPDNPYTKEALKYIGDIEPENDDQPSNVETPRINELAKRAKEVELNVENQRKQNQKLKETYKEQKEEINKLQQDLEDLNSQIEAVNNSMQELREKSKSIKESAKKKQIAWKERIAQLEAQVLEQ</sequence>
<organism evidence="3 4">
    <name type="scientific">Tritrichomonas musculus</name>
    <dbReference type="NCBI Taxonomy" id="1915356"/>
    <lineage>
        <taxon>Eukaryota</taxon>
        <taxon>Metamonada</taxon>
        <taxon>Parabasalia</taxon>
        <taxon>Tritrichomonadida</taxon>
        <taxon>Tritrichomonadidae</taxon>
        <taxon>Tritrichomonas</taxon>
    </lineage>
</organism>
<keyword evidence="4" id="KW-1185">Reference proteome</keyword>
<keyword evidence="1" id="KW-0175">Coiled coil</keyword>